<dbReference type="InParanoid" id="A0A1I4L596"/>
<keyword evidence="2" id="KW-0812">Transmembrane</keyword>
<feature type="transmembrane region" description="Helical" evidence="2">
    <location>
        <begin position="96"/>
        <end position="115"/>
    </location>
</feature>
<feature type="domain" description="Acyltransferase 3" evidence="3">
    <location>
        <begin position="15"/>
        <end position="339"/>
    </location>
</feature>
<organism evidence="4 5">
    <name type="scientific">Geodermatophilus ruber</name>
    <dbReference type="NCBI Taxonomy" id="504800"/>
    <lineage>
        <taxon>Bacteria</taxon>
        <taxon>Bacillati</taxon>
        <taxon>Actinomycetota</taxon>
        <taxon>Actinomycetes</taxon>
        <taxon>Geodermatophilales</taxon>
        <taxon>Geodermatophilaceae</taxon>
        <taxon>Geodermatophilus</taxon>
    </lineage>
</organism>
<dbReference type="AlphaFoldDB" id="A0A1I4L596"/>
<dbReference type="GO" id="GO:0016787">
    <property type="term" value="F:hydrolase activity"/>
    <property type="evidence" value="ECO:0007669"/>
    <property type="project" value="UniProtKB-KW"/>
</dbReference>
<dbReference type="Proteomes" id="UP000199152">
    <property type="component" value="Unassembled WGS sequence"/>
</dbReference>
<dbReference type="STRING" id="504800.SAMN04488085_12014"/>
<feature type="region of interest" description="Disordered" evidence="1">
    <location>
        <begin position="382"/>
        <end position="402"/>
    </location>
</feature>
<feature type="transmembrane region" description="Helical" evidence="2">
    <location>
        <begin position="219"/>
        <end position="239"/>
    </location>
</feature>
<evidence type="ECO:0000259" key="3">
    <source>
        <dbReference type="Pfam" id="PF01757"/>
    </source>
</evidence>
<evidence type="ECO:0000256" key="1">
    <source>
        <dbReference type="SAM" id="MobiDB-lite"/>
    </source>
</evidence>
<dbReference type="PANTHER" id="PTHR23028:SF53">
    <property type="entry name" value="ACYL_TRANSF_3 DOMAIN-CONTAINING PROTEIN"/>
    <property type="match status" value="1"/>
</dbReference>
<gene>
    <name evidence="4" type="ORF">SAMN04488085_12014</name>
</gene>
<dbReference type="PANTHER" id="PTHR23028">
    <property type="entry name" value="ACETYLTRANSFERASE"/>
    <property type="match status" value="1"/>
</dbReference>
<feature type="transmembrane region" description="Helical" evidence="2">
    <location>
        <begin position="162"/>
        <end position="184"/>
    </location>
</feature>
<dbReference type="GO" id="GO:0016747">
    <property type="term" value="F:acyltransferase activity, transferring groups other than amino-acyl groups"/>
    <property type="evidence" value="ECO:0007669"/>
    <property type="project" value="InterPro"/>
</dbReference>
<keyword evidence="4" id="KW-0808">Transferase</keyword>
<feature type="transmembrane region" description="Helical" evidence="2">
    <location>
        <begin position="191"/>
        <end position="213"/>
    </location>
</feature>
<evidence type="ECO:0000313" key="4">
    <source>
        <dbReference type="EMBL" id="SFL85993.1"/>
    </source>
</evidence>
<proteinExistence type="predicted"/>
<dbReference type="EMBL" id="FOSW01000020">
    <property type="protein sequence ID" value="SFL85993.1"/>
    <property type="molecule type" value="Genomic_DNA"/>
</dbReference>
<protein>
    <submittedName>
        <fullName evidence="4">Peptidoglycan/LPS O-acetylase OafA/YrhL, contains acyltransferase and SGNH-hydrolase domains</fullName>
    </submittedName>
</protein>
<evidence type="ECO:0000256" key="2">
    <source>
        <dbReference type="SAM" id="Phobius"/>
    </source>
</evidence>
<dbReference type="Pfam" id="PF01757">
    <property type="entry name" value="Acyl_transf_3"/>
    <property type="match status" value="1"/>
</dbReference>
<feature type="transmembrane region" description="Helical" evidence="2">
    <location>
        <begin position="348"/>
        <end position="371"/>
    </location>
</feature>
<feature type="compositionally biased region" description="Basic and acidic residues" evidence="1">
    <location>
        <begin position="388"/>
        <end position="397"/>
    </location>
</feature>
<feature type="transmembrane region" description="Helical" evidence="2">
    <location>
        <begin position="319"/>
        <end position="336"/>
    </location>
</feature>
<keyword evidence="2" id="KW-1133">Transmembrane helix</keyword>
<dbReference type="GO" id="GO:0009103">
    <property type="term" value="P:lipopolysaccharide biosynthetic process"/>
    <property type="evidence" value="ECO:0007669"/>
    <property type="project" value="TreeGrafter"/>
</dbReference>
<keyword evidence="2" id="KW-0472">Membrane</keyword>
<accession>A0A1I4L596</accession>
<feature type="transmembrane region" description="Helical" evidence="2">
    <location>
        <begin position="17"/>
        <end position="35"/>
    </location>
</feature>
<keyword evidence="4" id="KW-0378">Hydrolase</keyword>
<dbReference type="GO" id="GO:0016020">
    <property type="term" value="C:membrane"/>
    <property type="evidence" value="ECO:0007669"/>
    <property type="project" value="TreeGrafter"/>
</dbReference>
<feature type="transmembrane region" description="Helical" evidence="2">
    <location>
        <begin position="281"/>
        <end position="298"/>
    </location>
</feature>
<dbReference type="InterPro" id="IPR050879">
    <property type="entry name" value="Acyltransferase_3"/>
</dbReference>
<dbReference type="RefSeq" id="WP_177212940.1">
    <property type="nucleotide sequence ID" value="NZ_FOSW01000020.1"/>
</dbReference>
<feature type="transmembrane region" description="Helical" evidence="2">
    <location>
        <begin position="55"/>
        <end position="75"/>
    </location>
</feature>
<sequence length="442" mass="48347">MTAASQKQVVQGEIRSLTGLRIVAALWVVVFHFSFTPGDTYSDLWEPLQPLIRTGALGVDLFYVLSGFVITLTYLDKMGRRPAVRRTVTFWWARICRIWPVYAVITTLFGLWLLYKGSRVTDGFVAYQTQQPVVDVWHYLQQLAMVQLWGREAFDGSSWVGAAWSISAEWSAYVLFPLAVLLLWRLRNAPAVVTGALAVGAMVPFAYLCFTTGEPYFPWSWALRIGAGFLAGAFACLAVRRITVTPRVERIAAGVAVLAVAEILVGLWWGEWRGQGAGEYGGVVVLLFPVLVASLALSTRGLSRVLSTGPMVHGGRISYSLYLIHIPVFEIFWTYMGWTPAIAPGSGLAGFLIPHVLLLTVLLAHLSYRYLEEPARLALRSRGPGRWARTDPARRSVDPVIPPAPAEELRRAPAVVPATAAPAPVPATVPAMAVAPGAAGRH</sequence>
<evidence type="ECO:0000313" key="5">
    <source>
        <dbReference type="Proteomes" id="UP000199152"/>
    </source>
</evidence>
<keyword evidence="4" id="KW-0012">Acyltransferase</keyword>
<name>A0A1I4L596_9ACTN</name>
<keyword evidence="5" id="KW-1185">Reference proteome</keyword>
<feature type="transmembrane region" description="Helical" evidence="2">
    <location>
        <begin position="251"/>
        <end position="269"/>
    </location>
</feature>
<reference evidence="4 5" key="1">
    <citation type="submission" date="2016-10" db="EMBL/GenBank/DDBJ databases">
        <authorList>
            <person name="de Groot N.N."/>
        </authorList>
    </citation>
    <scope>NUCLEOTIDE SEQUENCE [LARGE SCALE GENOMIC DNA]</scope>
    <source>
        <strain evidence="4 5">DSM 45317</strain>
    </source>
</reference>
<dbReference type="InterPro" id="IPR002656">
    <property type="entry name" value="Acyl_transf_3_dom"/>
</dbReference>